<evidence type="ECO:0000256" key="2">
    <source>
        <dbReference type="PROSITE-ProRule" id="PRU00076"/>
    </source>
</evidence>
<feature type="disulfide bond" evidence="2">
    <location>
        <begin position="114"/>
        <end position="124"/>
    </location>
</feature>
<dbReference type="InterPro" id="IPR000742">
    <property type="entry name" value="EGF"/>
</dbReference>
<dbReference type="Gene3D" id="2.10.25.10">
    <property type="entry name" value="Laminin"/>
    <property type="match status" value="1"/>
</dbReference>
<dbReference type="Proteomes" id="UP000001593">
    <property type="component" value="Unassembled WGS sequence"/>
</dbReference>
<evidence type="ECO:0000259" key="4">
    <source>
        <dbReference type="PROSITE" id="PS50022"/>
    </source>
</evidence>
<evidence type="ECO:0000259" key="5">
    <source>
        <dbReference type="PROSITE" id="PS50026"/>
    </source>
</evidence>
<comment type="similarity">
    <text evidence="1">Belongs to the EGF domain peptide family.</text>
</comment>
<feature type="chain" id="PRO_5002714820" description="EGF-like repeat and discoidin I-like domain-containing protein 3" evidence="3">
    <location>
        <begin position="26"/>
        <end position="311"/>
    </location>
</feature>
<evidence type="ECO:0008006" key="8">
    <source>
        <dbReference type="Google" id="ProtNLM"/>
    </source>
</evidence>
<feature type="domain" description="F5/8 type C" evidence="4">
    <location>
        <begin position="149"/>
        <end position="303"/>
    </location>
</feature>
<dbReference type="KEGG" id="nve:5515877"/>
<dbReference type="SMART" id="SM00231">
    <property type="entry name" value="FA58C"/>
    <property type="match status" value="1"/>
</dbReference>
<dbReference type="InterPro" id="IPR000421">
    <property type="entry name" value="FA58C"/>
</dbReference>
<dbReference type="PhylomeDB" id="A7RX77"/>
<comment type="caution">
    <text evidence="2">Lacks conserved residue(s) required for the propagation of feature annotation.</text>
</comment>
<dbReference type="InterPro" id="IPR003609">
    <property type="entry name" value="Pan_app"/>
</dbReference>
<dbReference type="EMBL" id="DS469549">
    <property type="protein sequence ID" value="EDO43984.1"/>
    <property type="molecule type" value="Genomic_DNA"/>
</dbReference>
<dbReference type="PROSITE" id="PS50022">
    <property type="entry name" value="FA58C_3"/>
    <property type="match status" value="1"/>
</dbReference>
<dbReference type="PANTHER" id="PTHR24543">
    <property type="entry name" value="MULTICOPPER OXIDASE-RELATED"/>
    <property type="match status" value="1"/>
</dbReference>
<feature type="disulfide bond" evidence="2">
    <location>
        <begin position="137"/>
        <end position="146"/>
    </location>
</feature>
<dbReference type="InParanoid" id="A7RX77"/>
<dbReference type="SUPFAM" id="SSF57414">
    <property type="entry name" value="Hairpin loop containing domain-like"/>
    <property type="match status" value="1"/>
</dbReference>
<dbReference type="PANTHER" id="PTHR24543:SF291">
    <property type="entry name" value="SMOKE ALARM, ISOFORM D"/>
    <property type="match status" value="1"/>
</dbReference>
<sequence length="311" mass="34752">MDARTVALVTSAVTWLCLLAPTPQASEFVSRDDPKYKFAVFDVVNDHKLEGAPMRTRYRVSDIACASQCVGEPSCSSVNYRRVDGSCDLMPTTKYNATLKWVSGFEHLFIKSACDSSPCRYGNCHPLINNGSYRCTCIKQFYGRDCDKCNGTALGMEDGRIVSAQLSQSSFYRDDPEYGTDRGRLNLDIWPMGAHLRSDDVDGGWFKIDLITTKIITAFAMQGYGRPISIDRVETFQICTSDNNNDWVFLEKSPGAPKIFPGNNNNKDTVTTTFSPPLMARYFRIVAKTCGRACALRMEIYGCEKLLNQLS</sequence>
<dbReference type="Gene3D" id="3.50.4.10">
    <property type="entry name" value="Hepatocyte Growth Factor"/>
    <property type="match status" value="1"/>
</dbReference>
<dbReference type="InterPro" id="IPR008979">
    <property type="entry name" value="Galactose-bd-like_sf"/>
</dbReference>
<dbReference type="HOGENOM" id="CLU_895176_0_0_1"/>
<accession>A7RX77</accession>
<protein>
    <recommendedName>
        <fullName evidence="8">EGF-like repeat and discoidin I-like domain-containing protein 3</fullName>
    </recommendedName>
</protein>
<reference evidence="6 7" key="1">
    <citation type="journal article" date="2007" name="Science">
        <title>Sea anemone genome reveals ancestral eumetazoan gene repertoire and genomic organization.</title>
        <authorList>
            <person name="Putnam N.H."/>
            <person name="Srivastava M."/>
            <person name="Hellsten U."/>
            <person name="Dirks B."/>
            <person name="Chapman J."/>
            <person name="Salamov A."/>
            <person name="Terry A."/>
            <person name="Shapiro H."/>
            <person name="Lindquist E."/>
            <person name="Kapitonov V.V."/>
            <person name="Jurka J."/>
            <person name="Genikhovich G."/>
            <person name="Grigoriev I.V."/>
            <person name="Lucas S.M."/>
            <person name="Steele R.E."/>
            <person name="Finnerty J.R."/>
            <person name="Technau U."/>
            <person name="Martindale M.Q."/>
            <person name="Rokhsar D.S."/>
        </authorList>
    </citation>
    <scope>NUCLEOTIDE SEQUENCE [LARGE SCALE GENOMIC DNA]</scope>
    <source>
        <strain evidence="7">CH2 X CH6</strain>
    </source>
</reference>
<keyword evidence="3" id="KW-0732">Signal</keyword>
<keyword evidence="2" id="KW-0245">EGF-like domain</keyword>
<gene>
    <name evidence="6" type="ORF">NEMVEDRAFT_v1g203489</name>
</gene>
<dbReference type="STRING" id="45351.A7RX77"/>
<evidence type="ECO:0000256" key="1">
    <source>
        <dbReference type="ARBA" id="ARBA00006373"/>
    </source>
</evidence>
<evidence type="ECO:0000256" key="3">
    <source>
        <dbReference type="SAM" id="SignalP"/>
    </source>
</evidence>
<dbReference type="PROSITE" id="PS50026">
    <property type="entry name" value="EGF_3"/>
    <property type="match status" value="1"/>
</dbReference>
<evidence type="ECO:0000313" key="7">
    <source>
        <dbReference type="Proteomes" id="UP000001593"/>
    </source>
</evidence>
<evidence type="ECO:0000313" key="6">
    <source>
        <dbReference type="EMBL" id="EDO43984.1"/>
    </source>
</evidence>
<dbReference type="CDD" id="cd00057">
    <property type="entry name" value="FA58C"/>
    <property type="match status" value="1"/>
</dbReference>
<dbReference type="SUPFAM" id="SSF57196">
    <property type="entry name" value="EGF/Laminin"/>
    <property type="match status" value="1"/>
</dbReference>
<keyword evidence="7" id="KW-1185">Reference proteome</keyword>
<name>A7RX77_NEMVE</name>
<dbReference type="SUPFAM" id="SSF49785">
    <property type="entry name" value="Galactose-binding domain-like"/>
    <property type="match status" value="1"/>
</dbReference>
<organism evidence="6 7">
    <name type="scientific">Nematostella vectensis</name>
    <name type="common">Starlet sea anemone</name>
    <dbReference type="NCBI Taxonomy" id="45351"/>
    <lineage>
        <taxon>Eukaryota</taxon>
        <taxon>Metazoa</taxon>
        <taxon>Cnidaria</taxon>
        <taxon>Anthozoa</taxon>
        <taxon>Hexacorallia</taxon>
        <taxon>Actiniaria</taxon>
        <taxon>Edwardsiidae</taxon>
        <taxon>Nematostella</taxon>
    </lineage>
</organism>
<dbReference type="PROSITE" id="PS00022">
    <property type="entry name" value="EGF_1"/>
    <property type="match status" value="1"/>
</dbReference>
<keyword evidence="2" id="KW-1015">Disulfide bond</keyword>
<feature type="signal peptide" evidence="3">
    <location>
        <begin position="1"/>
        <end position="25"/>
    </location>
</feature>
<dbReference type="Gene3D" id="2.60.120.260">
    <property type="entry name" value="Galactose-binding domain-like"/>
    <property type="match status" value="1"/>
</dbReference>
<dbReference type="Pfam" id="PF00024">
    <property type="entry name" value="PAN_1"/>
    <property type="match status" value="1"/>
</dbReference>
<proteinExistence type="inferred from homology"/>
<dbReference type="Pfam" id="PF00754">
    <property type="entry name" value="F5_F8_type_C"/>
    <property type="match status" value="1"/>
</dbReference>
<feature type="domain" description="EGF-like" evidence="5">
    <location>
        <begin position="110"/>
        <end position="147"/>
    </location>
</feature>
<dbReference type="AlphaFoldDB" id="A7RX77"/>